<accession>A0A8T2NSJ4</accession>
<keyword evidence="7 10" id="KW-0443">Lipid metabolism</keyword>
<feature type="transmembrane region" description="Helical" evidence="10">
    <location>
        <begin position="219"/>
        <end position="241"/>
    </location>
</feature>
<keyword evidence="11" id="KW-0732">Signal</keyword>
<evidence type="ECO:0000256" key="1">
    <source>
        <dbReference type="ARBA" id="ARBA00004141"/>
    </source>
</evidence>
<evidence type="ECO:0000313" key="13">
    <source>
        <dbReference type="EMBL" id="KAG9343335.1"/>
    </source>
</evidence>
<evidence type="ECO:0000313" key="14">
    <source>
        <dbReference type="Proteomes" id="UP000824540"/>
    </source>
</evidence>
<evidence type="ECO:0000256" key="5">
    <source>
        <dbReference type="ARBA" id="ARBA00022832"/>
    </source>
</evidence>
<sequence length="424" mass="49393">GKLGIDSMQLWGLRALWLSALSGLLRAETLFVEGDNDPSKICKLPPHWEIAGQTPMDSLRGKVAVLARGGLMDVGFLVVNERTAMSRAMYWELKRRVAEGIPVYQQAALQDDVWEALQGDKDDFLVYDRCGRLTFHIVLPYSFLHYPFIEAAIRATYHKDICGNCSKMQSFFRWVLENGDKRTDPWLLVYSPVPVATIFLFYLFLIWVGPKFMRNREPVNLKAVLIIYNFSMVCLSAYMFYEFLMSSWLAKYSLLCQPVDYSTSPLAMRMAKVCWWFFFSKVIELSDTMFFILRKKNNQLTFLHIYHHATMIFNWWAGVKYVAGGQSFLIGMINSFVHIIMYLYYGLAALGPHMQKFLWWKRYLTTLQLVQFFILSIHTAYNLFTDCDFPDAMNAVVFAYVVSLILLFSNFYYRSYLSKKIKTT</sequence>
<feature type="transmembrane region" description="Helical" evidence="10">
    <location>
        <begin position="393"/>
        <end position="413"/>
    </location>
</feature>
<protein>
    <recommendedName>
        <fullName evidence="10">Elongation of very long chain fatty acids protein</fullName>
        <ecNumber evidence="10">2.3.1.199</ecNumber>
    </recommendedName>
    <alternativeName>
        <fullName evidence="10">Very-long-chain 3-oxoacyl-CoA synthase</fullName>
    </alternativeName>
</protein>
<feature type="non-terminal residue" evidence="13">
    <location>
        <position position="1"/>
    </location>
</feature>
<dbReference type="GO" id="GO:0019367">
    <property type="term" value="P:fatty acid elongation, saturated fatty acid"/>
    <property type="evidence" value="ECO:0007669"/>
    <property type="project" value="TreeGrafter"/>
</dbReference>
<evidence type="ECO:0000256" key="2">
    <source>
        <dbReference type="ARBA" id="ARBA00022516"/>
    </source>
</evidence>
<comment type="catalytic activity">
    <reaction evidence="10">
        <text>a very-long-chain acyl-CoA + malonyl-CoA + H(+) = a very-long-chain 3-oxoacyl-CoA + CO2 + CoA</text>
        <dbReference type="Rhea" id="RHEA:32727"/>
        <dbReference type="ChEBI" id="CHEBI:15378"/>
        <dbReference type="ChEBI" id="CHEBI:16526"/>
        <dbReference type="ChEBI" id="CHEBI:57287"/>
        <dbReference type="ChEBI" id="CHEBI:57384"/>
        <dbReference type="ChEBI" id="CHEBI:90725"/>
        <dbReference type="ChEBI" id="CHEBI:90736"/>
        <dbReference type="EC" id="2.3.1.199"/>
    </reaction>
</comment>
<dbReference type="Pfam" id="PF04592">
    <property type="entry name" value="SelP_N"/>
    <property type="match status" value="1"/>
</dbReference>
<evidence type="ECO:0000256" key="7">
    <source>
        <dbReference type="ARBA" id="ARBA00023098"/>
    </source>
</evidence>
<evidence type="ECO:0000256" key="4">
    <source>
        <dbReference type="ARBA" id="ARBA00022692"/>
    </source>
</evidence>
<dbReference type="EMBL" id="JAFBMS010000024">
    <property type="protein sequence ID" value="KAG9343335.1"/>
    <property type="molecule type" value="Genomic_DNA"/>
</dbReference>
<proteinExistence type="inferred from homology"/>
<dbReference type="AlphaFoldDB" id="A0A8T2NSJ4"/>
<evidence type="ECO:0000256" key="10">
    <source>
        <dbReference type="RuleBase" id="RU361115"/>
    </source>
</evidence>
<evidence type="ECO:0000256" key="3">
    <source>
        <dbReference type="ARBA" id="ARBA00022679"/>
    </source>
</evidence>
<evidence type="ECO:0000256" key="8">
    <source>
        <dbReference type="ARBA" id="ARBA00023136"/>
    </source>
</evidence>
<evidence type="ECO:0000256" key="6">
    <source>
        <dbReference type="ARBA" id="ARBA00022989"/>
    </source>
</evidence>
<keyword evidence="9 10" id="KW-0275">Fatty acid biosynthesis</keyword>
<name>A0A8T2NSJ4_9TELE</name>
<keyword evidence="5 10" id="KW-0276">Fatty acid metabolism</keyword>
<comment type="similarity">
    <text evidence="10">Belongs to the ELO family.</text>
</comment>
<dbReference type="GO" id="GO:0034625">
    <property type="term" value="P:fatty acid elongation, monounsaturated fatty acid"/>
    <property type="evidence" value="ECO:0007669"/>
    <property type="project" value="TreeGrafter"/>
</dbReference>
<dbReference type="Proteomes" id="UP000824540">
    <property type="component" value="Unassembled WGS sequence"/>
</dbReference>
<dbReference type="Pfam" id="PF01151">
    <property type="entry name" value="ELO"/>
    <property type="match status" value="1"/>
</dbReference>
<keyword evidence="14" id="KW-1185">Reference proteome</keyword>
<keyword evidence="3 10" id="KW-0808">Transferase</keyword>
<dbReference type="InterPro" id="IPR007671">
    <property type="entry name" value="Selenoprotein-P_N"/>
</dbReference>
<dbReference type="InterPro" id="IPR002076">
    <property type="entry name" value="ELO_fam"/>
</dbReference>
<feature type="domain" description="Selenoprotein P N-terminal" evidence="12">
    <location>
        <begin position="66"/>
        <end position="170"/>
    </location>
</feature>
<feature type="transmembrane region" description="Helical" evidence="10">
    <location>
        <begin position="363"/>
        <end position="381"/>
    </location>
</feature>
<organism evidence="13 14">
    <name type="scientific">Albula glossodonta</name>
    <name type="common">roundjaw bonefish</name>
    <dbReference type="NCBI Taxonomy" id="121402"/>
    <lineage>
        <taxon>Eukaryota</taxon>
        <taxon>Metazoa</taxon>
        <taxon>Chordata</taxon>
        <taxon>Craniata</taxon>
        <taxon>Vertebrata</taxon>
        <taxon>Euteleostomi</taxon>
        <taxon>Actinopterygii</taxon>
        <taxon>Neopterygii</taxon>
        <taxon>Teleostei</taxon>
        <taxon>Albuliformes</taxon>
        <taxon>Albulidae</taxon>
        <taxon>Albula</taxon>
    </lineage>
</organism>
<evidence type="ECO:0000256" key="9">
    <source>
        <dbReference type="ARBA" id="ARBA00023160"/>
    </source>
</evidence>
<dbReference type="GO" id="GO:0030148">
    <property type="term" value="P:sphingolipid biosynthetic process"/>
    <property type="evidence" value="ECO:0007669"/>
    <property type="project" value="TreeGrafter"/>
</dbReference>
<feature type="transmembrane region" description="Helical" evidence="10">
    <location>
        <begin position="300"/>
        <end position="317"/>
    </location>
</feature>
<dbReference type="PANTHER" id="PTHR11157:SF126">
    <property type="entry name" value="ELONGATION OF VERY LONG CHAIN FATTY ACIDS PROTEIN"/>
    <property type="match status" value="1"/>
</dbReference>
<evidence type="ECO:0000256" key="11">
    <source>
        <dbReference type="SAM" id="SignalP"/>
    </source>
</evidence>
<keyword evidence="6 10" id="KW-1133">Transmembrane helix</keyword>
<evidence type="ECO:0000259" key="12">
    <source>
        <dbReference type="Pfam" id="PF04592"/>
    </source>
</evidence>
<dbReference type="OrthoDB" id="434092at2759"/>
<dbReference type="GO" id="GO:0034626">
    <property type="term" value="P:fatty acid elongation, polyunsaturated fatty acid"/>
    <property type="evidence" value="ECO:0007669"/>
    <property type="project" value="TreeGrafter"/>
</dbReference>
<feature type="transmembrane region" description="Helical" evidence="10">
    <location>
        <begin position="329"/>
        <end position="351"/>
    </location>
</feature>
<dbReference type="GO" id="GO:0042761">
    <property type="term" value="P:very long-chain fatty acid biosynthetic process"/>
    <property type="evidence" value="ECO:0007669"/>
    <property type="project" value="TreeGrafter"/>
</dbReference>
<keyword evidence="8 10" id="KW-0472">Membrane</keyword>
<feature type="chain" id="PRO_5035857919" description="Elongation of very long chain fatty acids protein" evidence="11">
    <location>
        <begin position="28"/>
        <end position="424"/>
    </location>
</feature>
<feature type="signal peptide" evidence="11">
    <location>
        <begin position="1"/>
        <end position="27"/>
    </location>
</feature>
<reference evidence="13" key="1">
    <citation type="thesis" date="2021" institute="BYU ScholarsArchive" country="Provo, UT, USA">
        <title>Applications of and Algorithms for Genome Assembly and Genomic Analyses with an Emphasis on Marine Teleosts.</title>
        <authorList>
            <person name="Pickett B.D."/>
        </authorList>
    </citation>
    <scope>NUCLEOTIDE SEQUENCE</scope>
    <source>
        <strain evidence="13">HI-2016</strain>
    </source>
</reference>
<comment type="subcellular location">
    <subcellularLocation>
        <location evidence="1">Membrane</location>
        <topology evidence="1">Multi-pass membrane protein</topology>
    </subcellularLocation>
</comment>
<dbReference type="GO" id="GO:0009922">
    <property type="term" value="F:fatty acid elongase activity"/>
    <property type="evidence" value="ECO:0007669"/>
    <property type="project" value="UniProtKB-EC"/>
</dbReference>
<dbReference type="GO" id="GO:0005789">
    <property type="term" value="C:endoplasmic reticulum membrane"/>
    <property type="evidence" value="ECO:0007669"/>
    <property type="project" value="TreeGrafter"/>
</dbReference>
<dbReference type="EC" id="2.3.1.199" evidence="10"/>
<gene>
    <name evidence="13" type="ORF">JZ751_014316</name>
</gene>
<comment type="caution">
    <text evidence="13">The sequence shown here is derived from an EMBL/GenBank/DDBJ whole genome shotgun (WGS) entry which is preliminary data.</text>
</comment>
<keyword evidence="4 10" id="KW-0812">Transmembrane</keyword>
<feature type="transmembrane region" description="Helical" evidence="10">
    <location>
        <begin position="186"/>
        <end position="207"/>
    </location>
</feature>
<dbReference type="PANTHER" id="PTHR11157">
    <property type="entry name" value="FATTY ACID ACYL TRANSFERASE-RELATED"/>
    <property type="match status" value="1"/>
</dbReference>
<keyword evidence="2 10" id="KW-0444">Lipid biosynthesis</keyword>